<dbReference type="CDD" id="cd22032">
    <property type="entry name" value="HMG-box_SoxF"/>
    <property type="match status" value="1"/>
</dbReference>
<evidence type="ECO:0000313" key="6">
    <source>
        <dbReference type="Proteomes" id="UP001152795"/>
    </source>
</evidence>
<protein>
    <submittedName>
        <fullName evidence="5">Transcription factor SOX-7</fullName>
    </submittedName>
</protein>
<dbReference type="OrthoDB" id="6247875at2759"/>
<dbReference type="PROSITE" id="PS50118">
    <property type="entry name" value="HMG_BOX_2"/>
    <property type="match status" value="1"/>
</dbReference>
<organism evidence="5 6">
    <name type="scientific">Paramuricea clavata</name>
    <name type="common">Red gorgonian</name>
    <name type="synonym">Violescent sea-whip</name>
    <dbReference type="NCBI Taxonomy" id="317549"/>
    <lineage>
        <taxon>Eukaryota</taxon>
        <taxon>Metazoa</taxon>
        <taxon>Cnidaria</taxon>
        <taxon>Anthozoa</taxon>
        <taxon>Octocorallia</taxon>
        <taxon>Malacalcyonacea</taxon>
        <taxon>Plexauridae</taxon>
        <taxon>Paramuricea</taxon>
    </lineage>
</organism>
<evidence type="ECO:0000256" key="2">
    <source>
        <dbReference type="ARBA" id="ARBA00023125"/>
    </source>
</evidence>
<dbReference type="InterPro" id="IPR036910">
    <property type="entry name" value="HMG_box_dom_sf"/>
</dbReference>
<keyword evidence="6" id="KW-1185">Reference proteome</keyword>
<dbReference type="GO" id="GO:0030154">
    <property type="term" value="P:cell differentiation"/>
    <property type="evidence" value="ECO:0007669"/>
    <property type="project" value="TreeGrafter"/>
</dbReference>
<dbReference type="InterPro" id="IPR009071">
    <property type="entry name" value="HMG_box_dom"/>
</dbReference>
<dbReference type="GO" id="GO:0001228">
    <property type="term" value="F:DNA-binding transcription activator activity, RNA polymerase II-specific"/>
    <property type="evidence" value="ECO:0007669"/>
    <property type="project" value="TreeGrafter"/>
</dbReference>
<dbReference type="PANTHER" id="PTHR10270">
    <property type="entry name" value="SOX TRANSCRIPTION FACTOR"/>
    <property type="match status" value="1"/>
</dbReference>
<keyword evidence="2" id="KW-0238">DNA-binding</keyword>
<feature type="compositionally biased region" description="Polar residues" evidence="4">
    <location>
        <begin position="122"/>
        <end position="132"/>
    </location>
</feature>
<sequence>MRKVHHNTEEYTTFIYNKMSKAYELMSLARSSAGFYSSEIVHNQSNSILQESEKKNMNLNKLVNSWSDCSSNTRIDSLAEQKIKSEFKLRNTMDAQRGRMNGTKRWTDQLGSGHVARDMSESLANSEPMQPDQNEKGEHIRRPMNSFMIWSQHERRRLAEENPDLHNAELSKILGQNWRALTVEQKRPYLLEAERLRVKHIQDYPSYKYRPKRRKHPKRVCKKAMVKTPASSNVGLKPMLQNLPLANVQQSCDNSCKSPSGTAPKPSTNLPPFCPLTPESSPNIQKENTVFNFDVSKHEPKRMTCEYSLPATPPTCSQANDDPYHFASLDFLNTEDFNLQTYILGEDMSVLDRDEFDQYLGQD</sequence>
<gene>
    <name evidence="5" type="ORF">PACLA_8A058421</name>
</gene>
<keyword evidence="3" id="KW-0539">Nucleus</keyword>
<dbReference type="GO" id="GO:0005634">
    <property type="term" value="C:nucleus"/>
    <property type="evidence" value="ECO:0007669"/>
    <property type="project" value="UniProtKB-SubCell"/>
</dbReference>
<dbReference type="GO" id="GO:0000978">
    <property type="term" value="F:RNA polymerase II cis-regulatory region sequence-specific DNA binding"/>
    <property type="evidence" value="ECO:0007669"/>
    <property type="project" value="TreeGrafter"/>
</dbReference>
<evidence type="ECO:0000256" key="3">
    <source>
        <dbReference type="ARBA" id="ARBA00023242"/>
    </source>
</evidence>
<dbReference type="Gene3D" id="1.10.30.10">
    <property type="entry name" value="High mobility group box domain"/>
    <property type="match status" value="1"/>
</dbReference>
<dbReference type="Proteomes" id="UP001152795">
    <property type="component" value="Unassembled WGS sequence"/>
</dbReference>
<dbReference type="InterPro" id="IPR050140">
    <property type="entry name" value="SRY-related_HMG-box_TF-like"/>
</dbReference>
<dbReference type="AlphaFoldDB" id="A0A6S7GDJ4"/>
<evidence type="ECO:0000256" key="1">
    <source>
        <dbReference type="ARBA" id="ARBA00004123"/>
    </source>
</evidence>
<dbReference type="Pfam" id="PF00505">
    <property type="entry name" value="HMG_box"/>
    <property type="match status" value="1"/>
</dbReference>
<accession>A0A6S7GDJ4</accession>
<dbReference type="FunFam" id="1.10.30.10:FF:000002">
    <property type="entry name" value="transcription factor Sox-2"/>
    <property type="match status" value="1"/>
</dbReference>
<dbReference type="PANTHER" id="PTHR10270:SF317">
    <property type="entry name" value="TRANSCRIPTION FACTOR SOX-15-RELATED"/>
    <property type="match status" value="1"/>
</dbReference>
<dbReference type="SMART" id="SM00398">
    <property type="entry name" value="HMG"/>
    <property type="match status" value="1"/>
</dbReference>
<comment type="subcellular location">
    <subcellularLocation>
        <location evidence="1">Nucleus</location>
    </subcellularLocation>
</comment>
<dbReference type="EMBL" id="CACRXK020000607">
    <property type="protein sequence ID" value="CAB3983400.1"/>
    <property type="molecule type" value="Genomic_DNA"/>
</dbReference>
<reference evidence="5" key="1">
    <citation type="submission" date="2020-04" db="EMBL/GenBank/DDBJ databases">
        <authorList>
            <person name="Alioto T."/>
            <person name="Alioto T."/>
            <person name="Gomez Garrido J."/>
        </authorList>
    </citation>
    <scope>NUCLEOTIDE SEQUENCE</scope>
    <source>
        <strain evidence="5">A484AB</strain>
    </source>
</reference>
<comment type="caution">
    <text evidence="5">The sequence shown here is derived from an EMBL/GenBank/DDBJ whole genome shotgun (WGS) entry which is preliminary data.</text>
</comment>
<evidence type="ECO:0000256" key="4">
    <source>
        <dbReference type="SAM" id="MobiDB-lite"/>
    </source>
</evidence>
<proteinExistence type="predicted"/>
<name>A0A6S7GDJ4_PARCT</name>
<dbReference type="SUPFAM" id="SSF47095">
    <property type="entry name" value="HMG-box"/>
    <property type="match status" value="1"/>
</dbReference>
<feature type="region of interest" description="Disordered" evidence="4">
    <location>
        <begin position="121"/>
        <end position="141"/>
    </location>
</feature>
<evidence type="ECO:0000313" key="5">
    <source>
        <dbReference type="EMBL" id="CAB3983400.1"/>
    </source>
</evidence>